<evidence type="ECO:0000259" key="9">
    <source>
        <dbReference type="Pfam" id="PF23722"/>
    </source>
</evidence>
<keyword evidence="2 7" id="KW-0812">Transmembrane</keyword>
<dbReference type="SUPFAM" id="SSF69318">
    <property type="entry name" value="Integrin alpha N-terminal domain"/>
    <property type="match status" value="1"/>
</dbReference>
<dbReference type="InterPro" id="IPR013517">
    <property type="entry name" value="FG-GAP"/>
</dbReference>
<dbReference type="Gene3D" id="2.130.10.10">
    <property type="entry name" value="YVTN repeat-like/Quinoprotein amine dehydrogenase"/>
    <property type="match status" value="1"/>
</dbReference>
<evidence type="ECO:0000256" key="8">
    <source>
        <dbReference type="SAM" id="SignalP"/>
    </source>
</evidence>
<organism evidence="10 11">
    <name type="scientific">Ceratopteris richardii</name>
    <name type="common">Triangle waterfern</name>
    <dbReference type="NCBI Taxonomy" id="49495"/>
    <lineage>
        <taxon>Eukaryota</taxon>
        <taxon>Viridiplantae</taxon>
        <taxon>Streptophyta</taxon>
        <taxon>Embryophyta</taxon>
        <taxon>Tracheophyta</taxon>
        <taxon>Polypodiopsida</taxon>
        <taxon>Polypodiidae</taxon>
        <taxon>Polypodiales</taxon>
        <taxon>Pteridineae</taxon>
        <taxon>Pteridaceae</taxon>
        <taxon>Parkerioideae</taxon>
        <taxon>Ceratopteris</taxon>
    </lineage>
</organism>
<dbReference type="InterPro" id="IPR015943">
    <property type="entry name" value="WD40/YVTN_repeat-like_dom_sf"/>
</dbReference>
<feature type="domain" description="DEX1 C-terminal" evidence="9">
    <location>
        <begin position="719"/>
        <end position="820"/>
    </location>
</feature>
<sequence>MKLLLLLFNVVLHIALLGVAQHAVKDASSNKFRQRQATDDQLPYPVLDEEALTNTQCPQHLELRWQTEVSSSIYATPLVADINGDGKLEIVVPSFVHNIDVLDGSDGEKLPGWPVSHQSNLHSSPLLYDIDKDGVREITVATYNGEVLFYRPSGYQVIDKIVIPRERVRKDWYVGLKKDHADRSHSDLKVEDVKSQGTNQSSKADVDLSQESIGKIVPNQSDSGDIGVATAMKINNDTGNPDEKAPAKKQDAPADPNVSSGKINEEMNHDGLLSNTLEMAVALANSSSNKDGASVHGAQRRLLADSERGSQTKTENEQTPTVENGQEALEDTAAASFEVFRDEEENMEDGLTEEYQYDYDDYVDETMWGDETWKEAQHEKEEDYVNIDAHILSTPVIADIDQDGVDEIIIAVTYFFDREYYDNPENIKELGEIDISKYVACGIVVFNMDTKQLKWKQLLDLSRDEGDYRAHIYSPPTVVDLDNDGFLDIVVGTAFGFCYVLDHRGEARENFPLSMGEIHGQVLASDINSDGLVELVTTDARGNVAAWTNKGKEIWEVHLKSLIAQGPTVGDIDGDGTLDIVVPTVSGNIYVLHGKTGVTMKPYPFRTHGRVMAPVLLVDLAKLGTERRGLVLVVSSFDGYLYLIDGPTACADVVDVGETSYTMVLADNVDGGDDLDLIVTTMNGNVFCFSTPAPYHPLRSWTSQNQGRSNLASRIRHEGIYATSGSRSFRDEGGESFWVHFNIIDENRLPSGPYNITATLLVPHNYMGPRRITESQLIQQPGTHKFKLPCVSVRSSGTVVLEMVDKHGFYFTDEYSLTFHMHYYRLLKWMVVLPMLGMLFVLLWLHPEDAISVLPSFSRDH</sequence>
<evidence type="ECO:0000256" key="3">
    <source>
        <dbReference type="ARBA" id="ARBA00022729"/>
    </source>
</evidence>
<feature type="region of interest" description="Disordered" evidence="6">
    <location>
        <begin position="286"/>
        <end position="325"/>
    </location>
</feature>
<feature type="chain" id="PRO_5035727926" description="DEX1 C-terminal domain-containing protein" evidence="8">
    <location>
        <begin position="21"/>
        <end position="861"/>
    </location>
</feature>
<dbReference type="OMA" id="TMWGDED"/>
<dbReference type="EMBL" id="CM035417">
    <property type="protein sequence ID" value="KAH7423956.1"/>
    <property type="molecule type" value="Genomic_DNA"/>
</dbReference>
<evidence type="ECO:0000313" key="11">
    <source>
        <dbReference type="Proteomes" id="UP000825935"/>
    </source>
</evidence>
<feature type="region of interest" description="Disordered" evidence="6">
    <location>
        <begin position="184"/>
        <end position="265"/>
    </location>
</feature>
<evidence type="ECO:0000256" key="5">
    <source>
        <dbReference type="ARBA" id="ARBA00023136"/>
    </source>
</evidence>
<dbReference type="InterPro" id="IPR028994">
    <property type="entry name" value="Integrin_alpha_N"/>
</dbReference>
<feature type="compositionally biased region" description="Basic and acidic residues" evidence="6">
    <location>
        <begin position="184"/>
        <end position="194"/>
    </location>
</feature>
<comment type="subcellular location">
    <subcellularLocation>
        <location evidence="1">Membrane</location>
        <topology evidence="1">Single-pass membrane protein</topology>
    </subcellularLocation>
</comment>
<evidence type="ECO:0000256" key="2">
    <source>
        <dbReference type="ARBA" id="ARBA00022692"/>
    </source>
</evidence>
<dbReference type="PANTHER" id="PTHR21419:SF23">
    <property type="entry name" value="PROTEIN DEFECTIVE IN EXINE FORMATION 1"/>
    <property type="match status" value="1"/>
</dbReference>
<dbReference type="OrthoDB" id="200924at2759"/>
<evidence type="ECO:0000256" key="6">
    <source>
        <dbReference type="SAM" id="MobiDB-lite"/>
    </source>
</evidence>
<feature type="signal peptide" evidence="8">
    <location>
        <begin position="1"/>
        <end position="20"/>
    </location>
</feature>
<accession>A0A8T2TQH0</accession>
<keyword evidence="4 7" id="KW-1133">Transmembrane helix</keyword>
<keyword evidence="3 8" id="KW-0732">Signal</keyword>
<gene>
    <name evidence="10" type="ORF">KP509_12G082900</name>
</gene>
<feature type="transmembrane region" description="Helical" evidence="7">
    <location>
        <begin position="826"/>
        <end position="845"/>
    </location>
</feature>
<dbReference type="InterPro" id="IPR045232">
    <property type="entry name" value="FAM234"/>
</dbReference>
<dbReference type="Pfam" id="PF23722">
    <property type="entry name" value="Beta-sand_DEX1"/>
    <property type="match status" value="1"/>
</dbReference>
<evidence type="ECO:0000256" key="1">
    <source>
        <dbReference type="ARBA" id="ARBA00004167"/>
    </source>
</evidence>
<dbReference type="PANTHER" id="PTHR21419">
    <property type="match status" value="1"/>
</dbReference>
<dbReference type="AlphaFoldDB" id="A0A8T2TQH0"/>
<dbReference type="InterPro" id="IPR056376">
    <property type="entry name" value="DEX1_C"/>
</dbReference>
<dbReference type="Pfam" id="PF13517">
    <property type="entry name" value="FG-GAP_3"/>
    <property type="match status" value="1"/>
</dbReference>
<keyword evidence="11" id="KW-1185">Reference proteome</keyword>
<reference evidence="10" key="1">
    <citation type="submission" date="2021-08" db="EMBL/GenBank/DDBJ databases">
        <title>WGS assembly of Ceratopteris richardii.</title>
        <authorList>
            <person name="Marchant D.B."/>
            <person name="Chen G."/>
            <person name="Jenkins J."/>
            <person name="Shu S."/>
            <person name="Leebens-Mack J."/>
            <person name="Grimwood J."/>
            <person name="Schmutz J."/>
            <person name="Soltis P."/>
            <person name="Soltis D."/>
            <person name="Chen Z.-H."/>
        </authorList>
    </citation>
    <scope>NUCLEOTIDE SEQUENCE</scope>
    <source>
        <strain evidence="10">Whitten #5841</strain>
        <tissue evidence="10">Leaf</tissue>
    </source>
</reference>
<feature type="compositionally biased region" description="Basic and acidic residues" evidence="6">
    <location>
        <begin position="241"/>
        <end position="252"/>
    </location>
</feature>
<dbReference type="Proteomes" id="UP000825935">
    <property type="component" value="Chromosome 12"/>
</dbReference>
<comment type="caution">
    <text evidence="10">The sequence shown here is derived from an EMBL/GenBank/DDBJ whole genome shotgun (WGS) entry which is preliminary data.</text>
</comment>
<evidence type="ECO:0000313" key="10">
    <source>
        <dbReference type="EMBL" id="KAH7423956.1"/>
    </source>
</evidence>
<evidence type="ECO:0000256" key="4">
    <source>
        <dbReference type="ARBA" id="ARBA00022989"/>
    </source>
</evidence>
<proteinExistence type="predicted"/>
<feature type="compositionally biased region" description="Basic and acidic residues" evidence="6">
    <location>
        <begin position="302"/>
        <end position="316"/>
    </location>
</feature>
<protein>
    <recommendedName>
        <fullName evidence="9">DEX1 C-terminal domain-containing protein</fullName>
    </recommendedName>
</protein>
<evidence type="ECO:0000256" key="7">
    <source>
        <dbReference type="SAM" id="Phobius"/>
    </source>
</evidence>
<dbReference type="GO" id="GO:0016020">
    <property type="term" value="C:membrane"/>
    <property type="evidence" value="ECO:0007669"/>
    <property type="project" value="UniProtKB-SubCell"/>
</dbReference>
<keyword evidence="5 7" id="KW-0472">Membrane</keyword>
<name>A0A8T2TQH0_CERRI</name>